<dbReference type="PANTHER" id="PTHR24271:SF87">
    <property type="entry name" value="ARGININE ESTERASE-LIKE-RELATED"/>
    <property type="match status" value="1"/>
</dbReference>
<keyword evidence="4" id="KW-1185">Reference proteome</keyword>
<dbReference type="GO" id="GO:0006508">
    <property type="term" value="P:proteolysis"/>
    <property type="evidence" value="ECO:0007669"/>
    <property type="project" value="UniProtKB-KW"/>
</dbReference>
<reference evidence="3" key="1">
    <citation type="submission" date="2025-08" db="UniProtKB">
        <authorList>
            <consortium name="Ensembl"/>
        </authorList>
    </citation>
    <scope>IDENTIFICATION</scope>
</reference>
<dbReference type="PROSITE" id="PS50240">
    <property type="entry name" value="TRYPSIN_DOM"/>
    <property type="match status" value="1"/>
</dbReference>
<dbReference type="OMA" id="KFSSRIC"/>
<dbReference type="InterPro" id="IPR043504">
    <property type="entry name" value="Peptidase_S1_PA_chymotrypsin"/>
</dbReference>
<dbReference type="Pfam" id="PF00089">
    <property type="entry name" value="Trypsin"/>
    <property type="match status" value="1"/>
</dbReference>
<keyword evidence="1" id="KW-1015">Disulfide bond</keyword>
<protein>
    <submittedName>
        <fullName evidence="3">Duodenase-1-like</fullName>
    </submittedName>
</protein>
<dbReference type="CDD" id="cd00190">
    <property type="entry name" value="Tryp_SPc"/>
    <property type="match status" value="1"/>
</dbReference>
<evidence type="ECO:0000313" key="3">
    <source>
        <dbReference type="Ensembl" id="ENSGMOP00000042466.1"/>
    </source>
</evidence>
<dbReference type="PRINTS" id="PR00722">
    <property type="entry name" value="CHYMOTRYPSIN"/>
</dbReference>
<dbReference type="SMART" id="SM00020">
    <property type="entry name" value="Tryp_SPc"/>
    <property type="match status" value="1"/>
</dbReference>
<evidence type="ECO:0000313" key="4">
    <source>
        <dbReference type="Proteomes" id="UP000694546"/>
    </source>
</evidence>
<dbReference type="PANTHER" id="PTHR24271">
    <property type="entry name" value="KALLIKREIN-RELATED"/>
    <property type="match status" value="1"/>
</dbReference>
<accession>A0A8C5B8U0</accession>
<sequence length="266" mass="29043">MSISGVFQEHLDILTLLCAFVMNRLHKLLFIVLACSAQQALGGTIINGREVPPNSLPYMASVQHNGEHICGGFLIKKDIVLTAAHCDIKELTVVLGTNDLRKVKKTMRYHVKKCKHADFDNSSLANDIMTLKLSSPSQIEPIQLPNGKMKIKNNTPCRVAGWGSIMSGGPGVEKLRDVDVATIDRRICKQRWATLPAKTICAGGYSTNKGFCQGDSGGPLVCNTMAVGIVSYTGNTCDYPHLPNVYTDITKFLPWINDPKAKCKIA</sequence>
<name>A0A8C5B8U0_GADMO</name>
<dbReference type="RefSeq" id="XP_030229207.1">
    <property type="nucleotide sequence ID" value="XM_030373347.1"/>
</dbReference>
<evidence type="ECO:0000259" key="2">
    <source>
        <dbReference type="PROSITE" id="PS50240"/>
    </source>
</evidence>
<dbReference type="AlphaFoldDB" id="A0A8C5B8U0"/>
<dbReference type="PROSITE" id="PS00134">
    <property type="entry name" value="TRYPSIN_HIS"/>
    <property type="match status" value="1"/>
</dbReference>
<dbReference type="Ensembl" id="ENSGMOT00000026327.1">
    <property type="protein sequence ID" value="ENSGMOP00000042466.1"/>
    <property type="gene ID" value="ENSGMOG00000011820.2"/>
</dbReference>
<dbReference type="InterPro" id="IPR018114">
    <property type="entry name" value="TRYPSIN_HIS"/>
</dbReference>
<proteinExistence type="predicted"/>
<dbReference type="InterPro" id="IPR001314">
    <property type="entry name" value="Peptidase_S1A"/>
</dbReference>
<dbReference type="OrthoDB" id="8440449at2759"/>
<organism evidence="3 4">
    <name type="scientific">Gadus morhua</name>
    <name type="common">Atlantic cod</name>
    <dbReference type="NCBI Taxonomy" id="8049"/>
    <lineage>
        <taxon>Eukaryota</taxon>
        <taxon>Metazoa</taxon>
        <taxon>Chordata</taxon>
        <taxon>Craniata</taxon>
        <taxon>Vertebrata</taxon>
        <taxon>Euteleostomi</taxon>
        <taxon>Actinopterygii</taxon>
        <taxon>Neopterygii</taxon>
        <taxon>Teleostei</taxon>
        <taxon>Neoteleostei</taxon>
        <taxon>Acanthomorphata</taxon>
        <taxon>Zeiogadaria</taxon>
        <taxon>Gadariae</taxon>
        <taxon>Gadiformes</taxon>
        <taxon>Gadoidei</taxon>
        <taxon>Gadidae</taxon>
        <taxon>Gadus</taxon>
    </lineage>
</organism>
<dbReference type="InterPro" id="IPR001254">
    <property type="entry name" value="Trypsin_dom"/>
</dbReference>
<evidence type="ECO:0000256" key="1">
    <source>
        <dbReference type="ARBA" id="ARBA00023157"/>
    </source>
</evidence>
<dbReference type="SUPFAM" id="SSF50494">
    <property type="entry name" value="Trypsin-like serine proteases"/>
    <property type="match status" value="1"/>
</dbReference>
<dbReference type="GO" id="GO:0004252">
    <property type="term" value="F:serine-type endopeptidase activity"/>
    <property type="evidence" value="ECO:0007669"/>
    <property type="project" value="InterPro"/>
</dbReference>
<feature type="domain" description="Peptidase S1" evidence="2">
    <location>
        <begin position="45"/>
        <end position="261"/>
    </location>
</feature>
<dbReference type="Proteomes" id="UP000694546">
    <property type="component" value="Chromosome 12"/>
</dbReference>
<reference evidence="3" key="2">
    <citation type="submission" date="2025-09" db="UniProtKB">
        <authorList>
            <consortium name="Ensembl"/>
        </authorList>
    </citation>
    <scope>IDENTIFICATION</scope>
</reference>
<dbReference type="InterPro" id="IPR009003">
    <property type="entry name" value="Peptidase_S1_PA"/>
</dbReference>
<dbReference type="GeneTree" id="ENSGT00910000144271"/>
<dbReference type="GeneID" id="115556196"/>
<gene>
    <name evidence="3" type="primary">LOC115556196</name>
</gene>
<dbReference type="Gene3D" id="2.40.10.10">
    <property type="entry name" value="Trypsin-like serine proteases"/>
    <property type="match status" value="1"/>
</dbReference>